<keyword evidence="2" id="KW-0808">Transferase</keyword>
<keyword evidence="3" id="KW-1185">Reference proteome</keyword>
<evidence type="ECO:0000313" key="3">
    <source>
        <dbReference type="Proteomes" id="UP000198744"/>
    </source>
</evidence>
<sequence length="359" mass="42035">MPGRKKFIKKLPLTRIRKFKDIFFRIYLYLAAHLYRYGHFPLGKNLLPLPSWLIQRSEKIIEAKKFKYLIGVEKKGLSWAGWHGVKLNIPFIYHSLELYTYRHPDLYEIPKGVRTKIAEEYFHKKSTATIIQDPERGRVLLRDNGLEETELLYLPVSILDDPDKNRDHDTYLHEKFQLPKNQILIIQFGLFYNRRYTVELVKIAQNFPENWSLVLHGYGLSNDYINQIQEMDKKNKVILSLALVPSDQIHRIINSAHIGLSFYAYSNDNDRLTAYASEKMALYQKFGLPFIAFDYSGYREIAGRFKSGVVIPSLGQLTEAIETILSSYEIFRKNAFSCFSECYDYGKNSQRVIDFLKTG</sequence>
<dbReference type="InterPro" id="IPR001296">
    <property type="entry name" value="Glyco_trans_1"/>
</dbReference>
<reference evidence="2 3" key="1">
    <citation type="submission" date="2016-10" db="EMBL/GenBank/DDBJ databases">
        <authorList>
            <person name="de Groot N.N."/>
        </authorList>
    </citation>
    <scope>NUCLEOTIDE SEQUENCE [LARGE SCALE GENOMIC DNA]</scope>
    <source>
        <strain evidence="2 3">DSM 8423</strain>
    </source>
</reference>
<name>A0A1H7X8V8_9BACT</name>
<protein>
    <submittedName>
        <fullName evidence="2">Glycosyltransferase involved in cell wall bisynthesis</fullName>
    </submittedName>
</protein>
<dbReference type="Pfam" id="PF00534">
    <property type="entry name" value="Glycos_transf_1"/>
    <property type="match status" value="1"/>
</dbReference>
<proteinExistence type="predicted"/>
<feature type="domain" description="Glycosyl transferase family 1" evidence="1">
    <location>
        <begin position="173"/>
        <end position="328"/>
    </location>
</feature>
<dbReference type="SUPFAM" id="SSF53756">
    <property type="entry name" value="UDP-Glycosyltransferase/glycogen phosphorylase"/>
    <property type="match status" value="1"/>
</dbReference>
<dbReference type="Gene3D" id="3.40.50.2000">
    <property type="entry name" value="Glycogen Phosphorylase B"/>
    <property type="match status" value="1"/>
</dbReference>
<accession>A0A1H7X8V8</accession>
<dbReference type="GO" id="GO:0016757">
    <property type="term" value="F:glycosyltransferase activity"/>
    <property type="evidence" value="ECO:0007669"/>
    <property type="project" value="InterPro"/>
</dbReference>
<gene>
    <name evidence="2" type="ORF">SAMN04489760_109106</name>
</gene>
<dbReference type="AlphaFoldDB" id="A0A1H7X8V8"/>
<evidence type="ECO:0000313" key="2">
    <source>
        <dbReference type="EMBL" id="SEM29578.1"/>
    </source>
</evidence>
<organism evidence="2 3">
    <name type="scientific">Syntrophus gentianae</name>
    <dbReference type="NCBI Taxonomy" id="43775"/>
    <lineage>
        <taxon>Bacteria</taxon>
        <taxon>Pseudomonadati</taxon>
        <taxon>Thermodesulfobacteriota</taxon>
        <taxon>Syntrophia</taxon>
        <taxon>Syntrophales</taxon>
        <taxon>Syntrophaceae</taxon>
        <taxon>Syntrophus</taxon>
    </lineage>
</organism>
<evidence type="ECO:0000259" key="1">
    <source>
        <dbReference type="Pfam" id="PF00534"/>
    </source>
</evidence>
<dbReference type="STRING" id="43775.SAMN04489760_109106"/>
<dbReference type="Proteomes" id="UP000198744">
    <property type="component" value="Unassembled WGS sequence"/>
</dbReference>
<dbReference type="EMBL" id="FOBS01000009">
    <property type="protein sequence ID" value="SEM29578.1"/>
    <property type="molecule type" value="Genomic_DNA"/>
</dbReference>